<keyword evidence="2" id="KW-0378">Hydrolase</keyword>
<dbReference type="InterPro" id="IPR039537">
    <property type="entry name" value="Retrotran_Ty1/copia-like"/>
</dbReference>
<reference evidence="6" key="1">
    <citation type="journal article" date="2019" name="Sci. Rep.">
        <title>Draft genome of Tanacetum cinerariifolium, the natural source of mosquito coil.</title>
        <authorList>
            <person name="Yamashiro T."/>
            <person name="Shiraishi A."/>
            <person name="Satake H."/>
            <person name="Nakayama K."/>
        </authorList>
    </citation>
    <scope>NUCLEOTIDE SEQUENCE</scope>
</reference>
<dbReference type="InterPro" id="IPR025724">
    <property type="entry name" value="GAG-pre-integrase_dom"/>
</dbReference>
<proteinExistence type="predicted"/>
<keyword evidence="1" id="KW-0479">Metal-binding</keyword>
<dbReference type="PROSITE" id="PS50158">
    <property type="entry name" value="ZF_CCHC"/>
    <property type="match status" value="1"/>
</dbReference>
<dbReference type="InterPro" id="IPR057670">
    <property type="entry name" value="SH3_retrovirus"/>
</dbReference>
<gene>
    <name evidence="6" type="ORF">Tci_029906</name>
</gene>
<evidence type="ECO:0000256" key="4">
    <source>
        <dbReference type="SAM" id="MobiDB-lite"/>
    </source>
</evidence>
<evidence type="ECO:0000313" key="6">
    <source>
        <dbReference type="EMBL" id="GEU57928.1"/>
    </source>
</evidence>
<dbReference type="PANTHER" id="PTHR42648:SF21">
    <property type="entry name" value="CYSTEINE-RICH RLK (RECEPTOR-LIKE PROTEIN KINASE) 8"/>
    <property type="match status" value="1"/>
</dbReference>
<dbReference type="PANTHER" id="PTHR42648">
    <property type="entry name" value="TRANSPOSASE, PUTATIVE-RELATED"/>
    <property type="match status" value="1"/>
</dbReference>
<protein>
    <submittedName>
        <fullName evidence="6">Gag-Pol polyprotein</fullName>
    </submittedName>
</protein>
<keyword evidence="3" id="KW-0863">Zinc-finger</keyword>
<feature type="compositionally biased region" description="Acidic residues" evidence="4">
    <location>
        <begin position="673"/>
        <end position="682"/>
    </location>
</feature>
<feature type="domain" description="CCHC-type" evidence="5">
    <location>
        <begin position="1180"/>
        <end position="1193"/>
    </location>
</feature>
<dbReference type="GO" id="GO:0003676">
    <property type="term" value="F:nucleic acid binding"/>
    <property type="evidence" value="ECO:0007669"/>
    <property type="project" value="InterPro"/>
</dbReference>
<dbReference type="Gene3D" id="4.10.60.10">
    <property type="entry name" value="Zinc finger, CCHC-type"/>
    <property type="match status" value="1"/>
</dbReference>
<organism evidence="6">
    <name type="scientific">Tanacetum cinerariifolium</name>
    <name type="common">Dalmatian daisy</name>
    <name type="synonym">Chrysanthemum cinerariifolium</name>
    <dbReference type="NCBI Taxonomy" id="118510"/>
    <lineage>
        <taxon>Eukaryota</taxon>
        <taxon>Viridiplantae</taxon>
        <taxon>Streptophyta</taxon>
        <taxon>Embryophyta</taxon>
        <taxon>Tracheophyta</taxon>
        <taxon>Spermatophyta</taxon>
        <taxon>Magnoliopsida</taxon>
        <taxon>eudicotyledons</taxon>
        <taxon>Gunneridae</taxon>
        <taxon>Pentapetalae</taxon>
        <taxon>asterids</taxon>
        <taxon>campanulids</taxon>
        <taxon>Asterales</taxon>
        <taxon>Asteraceae</taxon>
        <taxon>Asteroideae</taxon>
        <taxon>Anthemideae</taxon>
        <taxon>Anthemidinae</taxon>
        <taxon>Tanacetum</taxon>
    </lineage>
</organism>
<dbReference type="InterPro" id="IPR012337">
    <property type="entry name" value="RNaseH-like_sf"/>
</dbReference>
<comment type="caution">
    <text evidence="6">The sequence shown here is derived from an EMBL/GenBank/DDBJ whole genome shotgun (WGS) entry which is preliminary data.</text>
</comment>
<dbReference type="Pfam" id="PF13976">
    <property type="entry name" value="gag_pre-integrs"/>
    <property type="match status" value="1"/>
</dbReference>
<accession>A0A6L2L858</accession>
<feature type="region of interest" description="Disordered" evidence="4">
    <location>
        <begin position="1"/>
        <end position="20"/>
    </location>
</feature>
<feature type="region of interest" description="Disordered" evidence="4">
    <location>
        <begin position="642"/>
        <end position="682"/>
    </location>
</feature>
<dbReference type="EMBL" id="BKCJ010003914">
    <property type="protein sequence ID" value="GEU57928.1"/>
    <property type="molecule type" value="Genomic_DNA"/>
</dbReference>
<keyword evidence="3" id="KW-0862">Zinc</keyword>
<dbReference type="Pfam" id="PF07727">
    <property type="entry name" value="RVT_2"/>
    <property type="match status" value="1"/>
</dbReference>
<dbReference type="InterPro" id="IPR036397">
    <property type="entry name" value="RNaseH_sf"/>
</dbReference>
<name>A0A6L2L858_TANCI</name>
<sequence>MHNGDHIPAVPATENSPALPEHTTELEMKYSQLSMHAKQLKKYRKLSKGYNKVNHSTFKMSRQIYFGSSKNSPLTMEKQWNITTQEWSRFVTIVKQQQKLDEVSYHKLFDILKQYQKEVNELHAERIVRNANPLALVATAQSNQDPYYQTSKSHKPYTPTSKASIPTRSHATTTNKGKEIAKPITPPFELASEEDNDPEQAQRDKDMQKNLALIAKYFKKIYKPTNNNLKISSNSRNKNVANTLRYTNDNQSVQFGKQRTMTIVGARENIGSPVVQQTGIQCLNYKEFEQYDWLVDTDEETDERELEAHYSYMAKIQENDQNAVECDDEHVALANLIANLILDVDENKKDTKAIKERNITINRVYYVEGLNHNLFSVGQFCDADLQVTFWKSTCFVRDLQGHDLLIGNHGSDLYTISLHELNTSTLICLMAKALPTQAWLWHRRLSHLNFDYINLLSKKDVMIGLPKLKYVKDRLCSSCEVSKAKRSSFKTKTIPSLKGRLNFLYMDLCGPMRVASINGKNYILVIVDDYSRYTWTLFLRYSTQSKGYHVYNKRTRLIVESIHLKFDEIKEMSETSVANDTSGLVPQRQKVSDYDNSDLVPQIQNVLLLADTTVSLQQELDLLFGPLYDELFNAGTSSVNKSFSPIDNSKQRGTPPSTNISYTTEPTIPTTDNAEENNDNQAEDEFTNPLCTPVREVAESSSNHIDPKMCMFALIVSTADPKTIKEAMADSAWIEAMQEELHQFNRLQVWELVDKPFGKNVINLKWIWKNKKDEDQTIIRNKSRLVAKGYAQEKGIDFEESFSPVARLEAVWIFVAYAAHKSFLIYQMDVKTTFLNGPLKEEVYVAQSNGFVDPDHLDKVYLLGKALYGLKQALRAWTSNPPIPARYLYQSGQFLGDTLVSWMSKKQDCTAMSLAEAEYVLNHLSNLYITSFRMTSLADKAIMLGANNHPPMLEKDMYDSWKSIMVLFEENGVTRPKKYTKLSATEAIHASCDVKATNIILQGLLPEVYALVSTHKVAKELWERIKMLMQGTSLTKQERECKLYDEFDKVAYRKGESLRDFYLRFSLLLNDMNIYNIKLEQFQVNMKFLNTLPPEWSKFVTDYASQAPSSTPLLITYPSNDFQSSINHNVYNPSSSIPQMEYASAVHQQSDFSQPDTGLVVLVFQKGPSGTSRKQRVIVCYNCKGEGHMSKQCINPKRKRDVAWFKEKVLLLLAQANGQVLHEEELEFLADPGIAETQSTQYVVTNNAAYQADDLDAYDSDCDELNSTKIALMANLSHYGSDNLVEVHNQDNVSNNVIYQDVQATLTSE</sequence>
<dbReference type="GO" id="GO:0016787">
    <property type="term" value="F:hydrolase activity"/>
    <property type="evidence" value="ECO:0007669"/>
    <property type="project" value="UniProtKB-KW"/>
</dbReference>
<feature type="compositionally biased region" description="Polar residues" evidence="4">
    <location>
        <begin position="642"/>
        <end position="671"/>
    </location>
</feature>
<dbReference type="GO" id="GO:0008270">
    <property type="term" value="F:zinc ion binding"/>
    <property type="evidence" value="ECO:0007669"/>
    <property type="project" value="UniProtKB-KW"/>
</dbReference>
<dbReference type="InterPro" id="IPR036875">
    <property type="entry name" value="Znf_CCHC_sf"/>
</dbReference>
<dbReference type="Pfam" id="PF25597">
    <property type="entry name" value="SH3_retrovirus"/>
    <property type="match status" value="1"/>
</dbReference>
<dbReference type="InterPro" id="IPR013103">
    <property type="entry name" value="RVT_2"/>
</dbReference>
<dbReference type="Pfam" id="PF00098">
    <property type="entry name" value="zf-CCHC"/>
    <property type="match status" value="1"/>
</dbReference>
<evidence type="ECO:0000256" key="2">
    <source>
        <dbReference type="ARBA" id="ARBA00022801"/>
    </source>
</evidence>
<evidence type="ECO:0000256" key="3">
    <source>
        <dbReference type="PROSITE-ProRule" id="PRU00047"/>
    </source>
</evidence>
<feature type="region of interest" description="Disordered" evidence="4">
    <location>
        <begin position="146"/>
        <end position="204"/>
    </location>
</feature>
<dbReference type="SUPFAM" id="SSF57756">
    <property type="entry name" value="Retrovirus zinc finger-like domains"/>
    <property type="match status" value="1"/>
</dbReference>
<dbReference type="SMART" id="SM00343">
    <property type="entry name" value="ZnF_C2HC"/>
    <property type="match status" value="1"/>
</dbReference>
<dbReference type="SUPFAM" id="SSF53098">
    <property type="entry name" value="Ribonuclease H-like"/>
    <property type="match status" value="1"/>
</dbReference>
<feature type="compositionally biased region" description="Polar residues" evidence="4">
    <location>
        <begin position="158"/>
        <end position="175"/>
    </location>
</feature>
<dbReference type="Pfam" id="PF14223">
    <property type="entry name" value="Retrotran_gag_2"/>
    <property type="match status" value="1"/>
</dbReference>
<dbReference type="InterPro" id="IPR001878">
    <property type="entry name" value="Znf_CCHC"/>
</dbReference>
<evidence type="ECO:0000256" key="1">
    <source>
        <dbReference type="ARBA" id="ARBA00022723"/>
    </source>
</evidence>
<dbReference type="Gene3D" id="3.30.420.10">
    <property type="entry name" value="Ribonuclease H-like superfamily/Ribonuclease H"/>
    <property type="match status" value="1"/>
</dbReference>
<evidence type="ECO:0000259" key="5">
    <source>
        <dbReference type="PROSITE" id="PS50158"/>
    </source>
</evidence>